<feature type="domain" description="Peptidase S9 prolyl oligopeptidase catalytic" evidence="3">
    <location>
        <begin position="682"/>
        <end position="836"/>
    </location>
</feature>
<evidence type="ECO:0000256" key="1">
    <source>
        <dbReference type="ARBA" id="ARBA00022801"/>
    </source>
</evidence>
<dbReference type="InterPro" id="IPR011042">
    <property type="entry name" value="6-blade_b-propeller_TolB-like"/>
</dbReference>
<dbReference type="EMBL" id="BMDQ01000003">
    <property type="protein sequence ID" value="GGI58140.1"/>
    <property type="molecule type" value="Genomic_DNA"/>
</dbReference>
<sequence length="854" mass="97214">MHNKLDLRVHSHNFNIIIAFSNFYFKYLQATNQLSLSKMKTLIKLFSFLFLLNAYAQQSLTYQQPTDEILELADVDLAPGVQIDSKGENMVLIYRNQYKSIAELSETEMRLAGLRINPVTNIGSRTTFYNNLMVKKTSDKEAKQVTGLPKNPRLSGFSWSPDESMIACLNTTSKGVEVWVLDIAKGSVTKLTDASVNANMGSTINWFKDNKHLLVKMLPNDRKELINTAVAVPTGPTVSVSDGAKAQNRTYQDLLKTPNDEFNFEQLARSEIKKVSIDGNVQNFLNADMYRGINFSPDGNYIMITKIKRPFSYLVTYTRFPSESTIYEANGKKLQPVNDVPLDEVRPKGFMSTRMGKRSMQWRGDKAATLVWAEAQDNGDPAEEAEFRDAVYELKAPFNGTPKLILKTQQRFAGIEWGNDNTAMAYDYWWNTRNLKTYLFNPSNAKSKVISDRNYQDVYSDPGNFVTSKNEFGRNTLELNGNKLYLMGDGYTKDGQFPFIDEYDIKSNTTKRLYTSKYTDKVENLSSALDMKKGEILVRIESPTEYPNYYVRNIKKKDNLKAITAFDNPFKSLEKVNKRVITYKRDDGLDLDGTLYLPLDYKEGEKYPMILWAYPREYKDKASASQSTSNANEFVYPYWGSPIYWVTKGYVVLDDAAFPIVGEGAEEPNDSFRTQLVANGKAAIDAVDELGYIDRDRVAVGGHSYGAFMTANLLSHSNLFAAGIARSGAYNRTLTPFGFQSEERSYWEAPEIYYNMSPFMHADKMKTPLLLIHGVADNNSGTYPLQSERYFNALKGLGAPVRLVMLPKESHGYRAKESIMHMLWEQDQWLDKHVKNKKKKEEKIEDKTSKIKGK</sequence>
<dbReference type="SUPFAM" id="SSF82171">
    <property type="entry name" value="DPP6 N-terminal domain-like"/>
    <property type="match status" value="1"/>
</dbReference>
<keyword evidence="1" id="KW-0378">Hydrolase</keyword>
<evidence type="ECO:0000259" key="3">
    <source>
        <dbReference type="Pfam" id="PF00326"/>
    </source>
</evidence>
<dbReference type="Gene3D" id="2.120.10.30">
    <property type="entry name" value="TolB, C-terminal domain"/>
    <property type="match status" value="1"/>
</dbReference>
<dbReference type="InterPro" id="IPR001375">
    <property type="entry name" value="Peptidase_S9_cat"/>
</dbReference>
<name>A0ABQ2C066_9FLAO</name>
<dbReference type="Proteomes" id="UP000624701">
    <property type="component" value="Unassembled WGS sequence"/>
</dbReference>
<dbReference type="PANTHER" id="PTHR42776:SF28">
    <property type="entry name" value="GLUTAMYL ENDOPEPTIDASE, CHLOROPLASTIC-RELATED"/>
    <property type="match status" value="1"/>
</dbReference>
<comment type="caution">
    <text evidence="4">The sequence shown here is derived from an EMBL/GenBank/DDBJ whole genome shotgun (WGS) entry which is preliminary data.</text>
</comment>
<accession>A0ABQ2C066</accession>
<evidence type="ECO:0000313" key="4">
    <source>
        <dbReference type="EMBL" id="GGI58140.1"/>
    </source>
</evidence>
<dbReference type="Gene3D" id="3.40.50.1820">
    <property type="entry name" value="alpha/beta hydrolase"/>
    <property type="match status" value="1"/>
</dbReference>
<gene>
    <name evidence="4" type="ORF">GCM10011444_24490</name>
</gene>
<dbReference type="SUPFAM" id="SSF53474">
    <property type="entry name" value="alpha/beta-Hydrolases"/>
    <property type="match status" value="1"/>
</dbReference>
<feature type="region of interest" description="Disordered" evidence="2">
    <location>
        <begin position="835"/>
        <end position="854"/>
    </location>
</feature>
<keyword evidence="5" id="KW-1185">Reference proteome</keyword>
<evidence type="ECO:0000313" key="5">
    <source>
        <dbReference type="Proteomes" id="UP000624701"/>
    </source>
</evidence>
<dbReference type="PANTHER" id="PTHR42776">
    <property type="entry name" value="SERINE PEPTIDASE S9 FAMILY MEMBER"/>
    <property type="match status" value="1"/>
</dbReference>
<reference evidence="5" key="1">
    <citation type="journal article" date="2019" name="Int. J. Syst. Evol. Microbiol.">
        <title>The Global Catalogue of Microorganisms (GCM) 10K type strain sequencing project: providing services to taxonomists for standard genome sequencing and annotation.</title>
        <authorList>
            <consortium name="The Broad Institute Genomics Platform"/>
            <consortium name="The Broad Institute Genome Sequencing Center for Infectious Disease"/>
            <person name="Wu L."/>
            <person name="Ma J."/>
        </authorList>
    </citation>
    <scope>NUCLEOTIDE SEQUENCE [LARGE SCALE GENOMIC DNA]</scope>
    <source>
        <strain evidence="5">CCM 8681</strain>
    </source>
</reference>
<evidence type="ECO:0000256" key="2">
    <source>
        <dbReference type="SAM" id="MobiDB-lite"/>
    </source>
</evidence>
<dbReference type="InterPro" id="IPR029058">
    <property type="entry name" value="AB_hydrolase_fold"/>
</dbReference>
<dbReference type="Pfam" id="PF00326">
    <property type="entry name" value="Peptidase_S9"/>
    <property type="match status" value="1"/>
</dbReference>
<protein>
    <recommendedName>
        <fullName evidence="3">Peptidase S9 prolyl oligopeptidase catalytic domain-containing protein</fullName>
    </recommendedName>
</protein>
<organism evidence="4 5">
    <name type="scientific">Winogradskyella haliclonae</name>
    <dbReference type="NCBI Taxonomy" id="2048558"/>
    <lineage>
        <taxon>Bacteria</taxon>
        <taxon>Pseudomonadati</taxon>
        <taxon>Bacteroidota</taxon>
        <taxon>Flavobacteriia</taxon>
        <taxon>Flavobacteriales</taxon>
        <taxon>Flavobacteriaceae</taxon>
        <taxon>Winogradskyella</taxon>
    </lineage>
</organism>
<proteinExistence type="predicted"/>